<comment type="caution">
    <text evidence="2">The sequence shown here is derived from an EMBL/GenBank/DDBJ whole genome shotgun (WGS) entry which is preliminary data.</text>
</comment>
<dbReference type="Proteomes" id="UP000570517">
    <property type="component" value="Unassembled WGS sequence"/>
</dbReference>
<feature type="domain" description="NYN" evidence="1">
    <location>
        <begin position="36"/>
        <end position="157"/>
    </location>
</feature>
<evidence type="ECO:0000259" key="1">
    <source>
        <dbReference type="Pfam" id="PF01936"/>
    </source>
</evidence>
<gene>
    <name evidence="2" type="ORF">HLY00_2042</name>
</gene>
<reference evidence="2 3" key="1">
    <citation type="submission" date="2020-05" db="EMBL/GenBank/DDBJ databases">
        <title>Draft genome sequence of Mycobacterium hippocampi DL, isolated from European seabass, Dicentrarchus labrax, reared in fish farms.</title>
        <authorList>
            <person name="Stathopoulou P."/>
            <person name="Asimakis E."/>
            <person name="Tzokas K."/>
            <person name="Batargias C."/>
            <person name="Tsiamis G."/>
        </authorList>
    </citation>
    <scope>NUCLEOTIDE SEQUENCE [LARGE SCALE GENOMIC DNA]</scope>
    <source>
        <strain evidence="2 3">DL</strain>
    </source>
</reference>
<dbReference type="InterPro" id="IPR021139">
    <property type="entry name" value="NYN"/>
</dbReference>
<dbReference type="GO" id="GO:0004540">
    <property type="term" value="F:RNA nuclease activity"/>
    <property type="evidence" value="ECO:0007669"/>
    <property type="project" value="InterPro"/>
</dbReference>
<evidence type="ECO:0000313" key="3">
    <source>
        <dbReference type="Proteomes" id="UP000570517"/>
    </source>
</evidence>
<keyword evidence="3" id="KW-1185">Reference proteome</keyword>
<protein>
    <recommendedName>
        <fullName evidence="1">NYN domain-containing protein</fullName>
    </recommendedName>
</protein>
<proteinExistence type="predicted"/>
<accession>A0A850PFX2</accession>
<dbReference type="EMBL" id="JABFYL010000012">
    <property type="protein sequence ID" value="NVN49158.1"/>
    <property type="molecule type" value="Genomic_DNA"/>
</dbReference>
<evidence type="ECO:0000313" key="2">
    <source>
        <dbReference type="EMBL" id="NVN49158.1"/>
    </source>
</evidence>
<name>A0A850PFX2_9MYCO</name>
<dbReference type="AlphaFoldDB" id="A0A850PFX2"/>
<organism evidence="2 3">
    <name type="scientific">Mycolicibacterium hippocampi</name>
    <dbReference type="NCBI Taxonomy" id="659824"/>
    <lineage>
        <taxon>Bacteria</taxon>
        <taxon>Bacillati</taxon>
        <taxon>Actinomycetota</taxon>
        <taxon>Actinomycetes</taxon>
        <taxon>Mycobacteriales</taxon>
        <taxon>Mycobacteriaceae</taxon>
        <taxon>Mycolicibacterium</taxon>
    </lineage>
</organism>
<sequence>MSSQYNKMFGSGQWTRDKLNMARKTPEDLSMALGRARVDVKGLVGHAQSLGGLVINRVYADWSVGMFKEYRLGLSAVRPVDFVQVYRSVPVRTDIQLPIDVVADLDRYSGITDVLVCSGTVGFETVATHAEARGRRAHAIGFATGNNASWCAATQFTEYADIAATAQMPPLPAATARALVAPFSGDYSRTLGCKALRSAVTGVDPKALGYPSFWGLLRAAALEGLLEVTGTNQDKSTVRLNRTVVDVPA</sequence>
<dbReference type="Pfam" id="PF01936">
    <property type="entry name" value="NYN"/>
    <property type="match status" value="1"/>
</dbReference>